<accession>A0A2G5FJ86</accession>
<dbReference type="EMBL" id="NIQU01000005">
    <property type="protein sequence ID" value="PIA68046.1"/>
    <property type="molecule type" value="Genomic_DNA"/>
</dbReference>
<name>A0A2G5FJ86_9PSED</name>
<dbReference type="AlphaFoldDB" id="A0A2G5FJ86"/>
<comment type="caution">
    <text evidence="1">The sequence shown here is derived from an EMBL/GenBank/DDBJ whole genome shotgun (WGS) entry which is preliminary data.</text>
</comment>
<gene>
    <name evidence="1" type="ORF">CDO35_13125</name>
</gene>
<sequence>MAIDIKTFIGGREIPREQVLEWERRRALVVLKKLGVQPFGDEDLKTLNHQILNRKLTLGSEGIRQLLKSELALSQPIANFVARISCGRRRYSVTELLVDRGSAKEFVEWFLQRNELNDEVTMLAASPDHYLIQKYANGAQEVIETTGGSPLVGRFVIDYLDISNLRSLPDSHYPYQAVGVARSEGGLAIGGVRHQFRDEGFGFRAKLLVEFPMMIIPGAVSAHRWHLASEFSNWIEAAFASRSS</sequence>
<evidence type="ECO:0000313" key="1">
    <source>
        <dbReference type="EMBL" id="PIA68046.1"/>
    </source>
</evidence>
<evidence type="ECO:0000313" key="2">
    <source>
        <dbReference type="Proteomes" id="UP000229504"/>
    </source>
</evidence>
<reference evidence="2" key="1">
    <citation type="submission" date="2017-06" db="EMBL/GenBank/DDBJ databases">
        <authorList>
            <person name="Rastogi G."/>
            <person name="Vaishampayan P."/>
            <person name="Seuylemezian A."/>
        </authorList>
    </citation>
    <scope>NUCLEOTIDE SEQUENCE [LARGE SCALE GENOMIC DNA]</scope>
    <source>
        <strain evidence="2">PI11</strain>
    </source>
</reference>
<dbReference type="Proteomes" id="UP000229504">
    <property type="component" value="Unassembled WGS sequence"/>
</dbReference>
<proteinExistence type="predicted"/>
<dbReference type="RefSeq" id="WP_099525177.1">
    <property type="nucleotide sequence ID" value="NZ_NIQU01000005.1"/>
</dbReference>
<organism evidence="1 2">
    <name type="scientific">Pseudomonas sediminis</name>
    <dbReference type="NCBI Taxonomy" id="1691904"/>
    <lineage>
        <taxon>Bacteria</taxon>
        <taxon>Pseudomonadati</taxon>
        <taxon>Pseudomonadota</taxon>
        <taxon>Gammaproteobacteria</taxon>
        <taxon>Pseudomonadales</taxon>
        <taxon>Pseudomonadaceae</taxon>
        <taxon>Pseudomonas</taxon>
    </lineage>
</organism>
<protein>
    <submittedName>
        <fullName evidence="1">Uncharacterized protein</fullName>
    </submittedName>
</protein>